<dbReference type="RefSeq" id="WP_168880742.1">
    <property type="nucleotide sequence ID" value="NZ_JABAIL010000001.1"/>
</dbReference>
<dbReference type="EMBL" id="JABAIL010000001">
    <property type="protein sequence ID" value="NLR90064.1"/>
    <property type="molecule type" value="Genomic_DNA"/>
</dbReference>
<dbReference type="AlphaFoldDB" id="A0A7X8XUA9"/>
<gene>
    <name evidence="1" type="ORF">HGP29_02555</name>
</gene>
<dbReference type="Gene3D" id="3.40.50.620">
    <property type="entry name" value="HUPs"/>
    <property type="match status" value="1"/>
</dbReference>
<dbReference type="InterPro" id="IPR014729">
    <property type="entry name" value="Rossmann-like_a/b/a_fold"/>
</dbReference>
<evidence type="ECO:0000313" key="2">
    <source>
        <dbReference type="Proteomes" id="UP000585050"/>
    </source>
</evidence>
<organism evidence="1 2">
    <name type="scientific">Flammeovirga agarivorans</name>
    <dbReference type="NCBI Taxonomy" id="2726742"/>
    <lineage>
        <taxon>Bacteria</taxon>
        <taxon>Pseudomonadati</taxon>
        <taxon>Bacteroidota</taxon>
        <taxon>Cytophagia</taxon>
        <taxon>Cytophagales</taxon>
        <taxon>Flammeovirgaceae</taxon>
        <taxon>Flammeovirga</taxon>
    </lineage>
</organism>
<comment type="caution">
    <text evidence="1">The sequence shown here is derived from an EMBL/GenBank/DDBJ whole genome shotgun (WGS) entry which is preliminary data.</text>
</comment>
<accession>A0A7X8XUA9</accession>
<dbReference type="Proteomes" id="UP000585050">
    <property type="component" value="Unassembled WGS sequence"/>
</dbReference>
<protein>
    <submittedName>
        <fullName evidence="1">TonB-dependent receptor</fullName>
    </submittedName>
</protein>
<keyword evidence="1" id="KW-0675">Receptor</keyword>
<evidence type="ECO:0000313" key="1">
    <source>
        <dbReference type="EMBL" id="NLR90064.1"/>
    </source>
</evidence>
<name>A0A7X8XUA9_9BACT</name>
<keyword evidence="2" id="KW-1185">Reference proteome</keyword>
<dbReference type="SUPFAM" id="SSF52374">
    <property type="entry name" value="Nucleotidylyl transferase"/>
    <property type="match status" value="1"/>
</dbReference>
<sequence>MGFNKLTTKEKALKINLDPTIYGSIAEIGAGQEVAANFFKAGAASGTIAKTMSAYDMAFSDAIYGPEPGGRYVCQSRVERMLAKEFSLLGERLPQRADKTCFFAFADTIEQLNFNRTNQGHGWLGVRFQTKPNGGANEVVLHVELKDNDPLLQQETIGILGVNLIYACFYMTDNVDDFLSSLMDELSIHKIIVNFIRVTGPDFLDVDNRLLSLLLVKNGLAKTTMFGPDGQVALPQDFLYKKNILVLRGRFRPITKVNIDMMERSYEHFKNDPEVDENNIVTVAELTLENLRISEDRKKDENDFLDRVDMLCSLGYTVMISKYQEYYRLTNYLSRFTRGRKIGVAVGLYNLEYIFTPKYYDHLKGGILEAFGFLFGRNIKLYVYPSLARESANGADVLRSKDIKLEDGIHSLFQAMVDNNKIEDLSDCNIKNLQIISDRVLELIKEGSTEWEAMVPQIVVEQVKQFCLFNYPCSVERKKEIEQSRKESTRKRQLEIMNKGASVKI</sequence>
<reference evidence="1 2" key="1">
    <citation type="submission" date="2020-04" db="EMBL/GenBank/DDBJ databases">
        <title>Flammeovirga sp. SR4, a novel species isolated from seawater.</title>
        <authorList>
            <person name="Wang X."/>
        </authorList>
    </citation>
    <scope>NUCLEOTIDE SEQUENCE [LARGE SCALE GENOMIC DNA]</scope>
    <source>
        <strain evidence="1 2">SR4</strain>
    </source>
</reference>
<proteinExistence type="predicted"/>